<dbReference type="EnsemblMetazoa" id="XM_031930772">
    <property type="protein sequence ID" value="XP_031786632"/>
    <property type="gene ID" value="LOC103317774"/>
</dbReference>
<evidence type="ECO:0000256" key="12">
    <source>
        <dbReference type="SAM" id="Coils"/>
    </source>
</evidence>
<dbReference type="AlphaFoldDB" id="A0A7M7QJP2"/>
<dbReference type="SMR" id="A0A7M7QJP2"/>
<evidence type="ECO:0000256" key="11">
    <source>
        <dbReference type="PROSITE-ProRule" id="PRU00042"/>
    </source>
</evidence>
<feature type="compositionally biased region" description="Basic and acidic residues" evidence="13">
    <location>
        <begin position="760"/>
        <end position="793"/>
    </location>
</feature>
<evidence type="ECO:0000256" key="5">
    <source>
        <dbReference type="ARBA" id="ARBA00022723"/>
    </source>
</evidence>
<dbReference type="OrthoDB" id="515971at2759"/>
<feature type="coiled-coil region" evidence="12">
    <location>
        <begin position="297"/>
        <end position="324"/>
    </location>
</feature>
<evidence type="ECO:0000259" key="14">
    <source>
        <dbReference type="PROSITE" id="PS50157"/>
    </source>
</evidence>
<dbReference type="GO" id="GO:0005737">
    <property type="term" value="C:cytoplasm"/>
    <property type="evidence" value="ECO:0007669"/>
    <property type="project" value="TreeGrafter"/>
</dbReference>
<keyword evidence="4" id="KW-0963">Cytoplasm</keyword>
<dbReference type="RefSeq" id="XP_031786632.1">
    <property type="nucleotide sequence ID" value="XM_031930772.2"/>
</dbReference>
<keyword evidence="6 11" id="KW-0863">Zinc-finger</keyword>
<dbReference type="GeneID" id="103317774"/>
<evidence type="ECO:0000256" key="6">
    <source>
        <dbReference type="ARBA" id="ARBA00022771"/>
    </source>
</evidence>
<dbReference type="InterPro" id="IPR013087">
    <property type="entry name" value="Znf_C2H2_type"/>
</dbReference>
<evidence type="ECO:0000256" key="8">
    <source>
        <dbReference type="ARBA" id="ARBA00023054"/>
    </source>
</evidence>
<keyword evidence="9" id="KW-0206">Cytoskeleton</keyword>
<feature type="region of interest" description="Disordered" evidence="13">
    <location>
        <begin position="715"/>
        <end position="801"/>
    </location>
</feature>
<dbReference type="CTD" id="22873"/>
<dbReference type="GO" id="GO:0036064">
    <property type="term" value="C:ciliary basal body"/>
    <property type="evidence" value="ECO:0007669"/>
    <property type="project" value="TreeGrafter"/>
</dbReference>
<feature type="region of interest" description="Disordered" evidence="13">
    <location>
        <begin position="419"/>
        <end position="614"/>
    </location>
</feature>
<dbReference type="PROSITE" id="PS50157">
    <property type="entry name" value="ZINC_FINGER_C2H2_2"/>
    <property type="match status" value="1"/>
</dbReference>
<name>A0A7M7QJP2_NASVI</name>
<dbReference type="Pfam" id="PF13815">
    <property type="entry name" value="Dzip-like_N"/>
    <property type="match status" value="1"/>
</dbReference>
<feature type="domain" description="C2H2-type" evidence="14">
    <location>
        <begin position="160"/>
        <end position="188"/>
    </location>
</feature>
<keyword evidence="10" id="KW-0966">Cell projection</keyword>
<dbReference type="PANTHER" id="PTHR21502">
    <property type="entry name" value="ZINC FINGER PROTEIN DZIP1"/>
    <property type="match status" value="1"/>
</dbReference>
<feature type="compositionally biased region" description="Basic and acidic residues" evidence="13">
    <location>
        <begin position="520"/>
        <end position="529"/>
    </location>
</feature>
<protein>
    <recommendedName>
        <fullName evidence="14">C2H2-type domain-containing protein</fullName>
    </recommendedName>
</protein>
<dbReference type="RefSeq" id="XP_031786631.1">
    <property type="nucleotide sequence ID" value="XM_031930771.2"/>
</dbReference>
<reference evidence="15" key="1">
    <citation type="submission" date="2021-01" db="UniProtKB">
        <authorList>
            <consortium name="EnsemblMetazoa"/>
        </authorList>
    </citation>
    <scope>IDENTIFICATION</scope>
</reference>
<dbReference type="InParanoid" id="A0A7M7QJP2"/>
<dbReference type="Gene3D" id="3.30.160.60">
    <property type="entry name" value="Classic Zinc Finger"/>
    <property type="match status" value="1"/>
</dbReference>
<feature type="coiled-coil region" evidence="12">
    <location>
        <begin position="198"/>
        <end position="232"/>
    </location>
</feature>
<dbReference type="PANTHER" id="PTHR21502:SF3">
    <property type="entry name" value="CILIUM ASSEMBLY PROTEIN DZIP1L"/>
    <property type="match status" value="1"/>
</dbReference>
<proteinExistence type="inferred from homology"/>
<comment type="subcellular location">
    <subcellularLocation>
        <location evidence="2">Cytoplasm</location>
        <location evidence="2">Cytoskeleton</location>
        <location evidence="2">Cilium basal body</location>
    </subcellularLocation>
    <subcellularLocation>
        <location evidence="1">Cytoplasm</location>
        <location evidence="1">Cytoskeleton</location>
        <location evidence="1">Microtubule organizing center</location>
        <location evidence="1">Centrosome</location>
        <location evidence="1">Centriole</location>
    </subcellularLocation>
</comment>
<dbReference type="EnsemblMetazoa" id="XM_031930771">
    <property type="protein sequence ID" value="XP_031786631"/>
    <property type="gene ID" value="LOC103317774"/>
</dbReference>
<feature type="compositionally biased region" description="Polar residues" evidence="13">
    <location>
        <begin position="721"/>
        <end position="737"/>
    </location>
</feature>
<feature type="compositionally biased region" description="Basic and acidic residues" evidence="13">
    <location>
        <begin position="469"/>
        <end position="481"/>
    </location>
</feature>
<accession>A0A7M7QJP2</accession>
<dbReference type="InterPro" id="IPR032714">
    <property type="entry name" value="DZIP1_N"/>
</dbReference>
<comment type="similarity">
    <text evidence="3">Belongs to the DZIP C2H2-type zinc-finger protein family.</text>
</comment>
<evidence type="ECO:0000256" key="3">
    <source>
        <dbReference type="ARBA" id="ARBA00009131"/>
    </source>
</evidence>
<evidence type="ECO:0000313" key="15">
    <source>
        <dbReference type="EnsemblMetazoa" id="XP_031786631"/>
    </source>
</evidence>
<dbReference type="InterPro" id="IPR058883">
    <property type="entry name" value="DZIP1_dom"/>
</dbReference>
<dbReference type="GO" id="GO:0060271">
    <property type="term" value="P:cilium assembly"/>
    <property type="evidence" value="ECO:0007669"/>
    <property type="project" value="TreeGrafter"/>
</dbReference>
<evidence type="ECO:0000256" key="2">
    <source>
        <dbReference type="ARBA" id="ARBA00004120"/>
    </source>
</evidence>
<dbReference type="PROSITE" id="PS00028">
    <property type="entry name" value="ZINC_FINGER_C2H2_1"/>
    <property type="match status" value="1"/>
</dbReference>
<keyword evidence="5" id="KW-0479">Metal-binding</keyword>
<dbReference type="FunCoup" id="A0A7M7QJP2">
    <property type="interactions" value="25"/>
</dbReference>
<keyword evidence="7" id="KW-0862">Zinc</keyword>
<dbReference type="KEGG" id="nvi:103317774"/>
<dbReference type="Proteomes" id="UP000002358">
    <property type="component" value="Chromosome 4"/>
</dbReference>
<dbReference type="GO" id="GO:0008270">
    <property type="term" value="F:zinc ion binding"/>
    <property type="evidence" value="ECO:0007669"/>
    <property type="project" value="UniProtKB-KW"/>
</dbReference>
<keyword evidence="16" id="KW-1185">Reference proteome</keyword>
<evidence type="ECO:0000256" key="7">
    <source>
        <dbReference type="ARBA" id="ARBA00022833"/>
    </source>
</evidence>
<dbReference type="InterPro" id="IPR051241">
    <property type="entry name" value="DZIP_RILPL"/>
</dbReference>
<evidence type="ECO:0000313" key="16">
    <source>
        <dbReference type="Proteomes" id="UP000002358"/>
    </source>
</evidence>
<evidence type="ECO:0000256" key="10">
    <source>
        <dbReference type="ARBA" id="ARBA00023273"/>
    </source>
</evidence>
<feature type="compositionally biased region" description="Basic and acidic residues" evidence="13">
    <location>
        <begin position="498"/>
        <end position="514"/>
    </location>
</feature>
<evidence type="ECO:0000256" key="13">
    <source>
        <dbReference type="SAM" id="MobiDB-lite"/>
    </source>
</evidence>
<dbReference type="Pfam" id="PF25977">
    <property type="entry name" value="DZIP1"/>
    <property type="match status" value="1"/>
</dbReference>
<sequence length="1063" mass="122845">MAFSFRAGTNWCHDFPKLARESGFYFNMHTARVRVDWNRISSIDIDRVIRERDFQTVDENVNNVIDYYLESEYDVKILDPNFVKLFRLAQLAVEYLLYCKQYLDQSVVILKEELKYKIEDNVKFKEEVVRLQDTVKEMKEKLKEKSKAADFKSDSHGELHKCPHCPKAFLSSSFANAHVMRRHSNLSELVQSSQQPVHEEYRAETEKLHNEIKTLKERLNQTERVIRNESSKMIAQNEASKRERMLSSLEEGDSLHDDQYRRYQEEISNLKAMLFTEIRNIKRKDNNFNSQDNEINHESIKELVNQQENEIQRLKNQLQEHLTSNANEVQSKLVKQEDYWKAKIDQLENQHRNDIENLFTQLKLTQESANHMKSEYEEKVSFLEKQSLDQSKLLNAQSEQLNNLTKGMLDSQNNKRVQNEQLDNSTKGSLDSHNNKRTVENVSDVPKYHKQRMESLTEDTLDSESNAEVNKKYTKKGDDKSPSILKSNQSYVRLLSTKKPEEPKKTKSREEIAKESNLSKYKEKKPEKVTHRKITKAGNKYSSLDESDNSDETTATASETESDGDSDEETSESSATHTESTNDEAPSETELKPVKVQREYQNTRRRSSTISLETVRQDLQENFEGKLRDLGIDPEWDGIPAATFRQKMESIGHHQNISSKKFPKYGQIRKKILEEVTRRISVNQKSPKRFELEKKSFLNKAMKNVKSKALKALNEFKVQKGNETSTPVMSSKNSTPREPQPKRRFSLELLPKKPTQQDIQEIKRQTRLESALKQKRDEPPSRPKSGLHVEETVRQQVTETPKRTKLLQRSYQSIEEFMRDIDDSPKLDMASTKVTSTPSRNVKNILQDTYNDSDGHVTKQDALWALASPKNNKSVLKSTNGTMNTLVKKKVLFDLEKEYSPDRESTATKSVGEFLVEESNGKKEGNDSDWNISSLSDEKEKITVKEKNASTENIQLKTSQSEKIAEISRKIQEKLEASRKKPAGSIEAMFSAKTFSSSNDRPEMMHQSSTDMPSSMLSSPSSHIEPKPRSSTIPVPRPAPRRHMFETKDSDLDMDIDDLLAIK</sequence>
<feature type="compositionally biased region" description="Low complexity" evidence="13">
    <location>
        <begin position="1008"/>
        <end position="1022"/>
    </location>
</feature>
<evidence type="ECO:0000256" key="4">
    <source>
        <dbReference type="ARBA" id="ARBA00022490"/>
    </source>
</evidence>
<feature type="compositionally biased region" description="Basic and acidic residues" evidence="13">
    <location>
        <begin position="589"/>
        <end position="602"/>
    </location>
</feature>
<feature type="region of interest" description="Disordered" evidence="13">
    <location>
        <begin position="992"/>
        <end position="1057"/>
    </location>
</feature>
<organism evidence="15 16">
    <name type="scientific">Nasonia vitripennis</name>
    <name type="common">Parasitic wasp</name>
    <dbReference type="NCBI Taxonomy" id="7425"/>
    <lineage>
        <taxon>Eukaryota</taxon>
        <taxon>Metazoa</taxon>
        <taxon>Ecdysozoa</taxon>
        <taxon>Arthropoda</taxon>
        <taxon>Hexapoda</taxon>
        <taxon>Insecta</taxon>
        <taxon>Pterygota</taxon>
        <taxon>Neoptera</taxon>
        <taxon>Endopterygota</taxon>
        <taxon>Hymenoptera</taxon>
        <taxon>Apocrita</taxon>
        <taxon>Proctotrupomorpha</taxon>
        <taxon>Chalcidoidea</taxon>
        <taxon>Pteromalidae</taxon>
        <taxon>Pteromalinae</taxon>
        <taxon>Nasonia</taxon>
    </lineage>
</organism>
<feature type="coiled-coil region" evidence="12">
    <location>
        <begin position="121"/>
        <end position="148"/>
    </location>
</feature>
<evidence type="ECO:0000256" key="9">
    <source>
        <dbReference type="ARBA" id="ARBA00023212"/>
    </source>
</evidence>
<keyword evidence="8 12" id="KW-0175">Coiled coil</keyword>
<evidence type="ECO:0000256" key="1">
    <source>
        <dbReference type="ARBA" id="ARBA00004114"/>
    </source>
</evidence>
<feature type="compositionally biased region" description="Polar residues" evidence="13">
    <location>
        <begin position="419"/>
        <end position="432"/>
    </location>
</feature>
<feature type="compositionally biased region" description="Acidic residues" evidence="13">
    <location>
        <begin position="560"/>
        <end position="571"/>
    </location>
</feature>
<dbReference type="GO" id="GO:0005814">
    <property type="term" value="C:centriole"/>
    <property type="evidence" value="ECO:0007669"/>
    <property type="project" value="UniProtKB-SubCell"/>
</dbReference>